<name>A0A1W0X3P0_HYPEX</name>
<dbReference type="Proteomes" id="UP000192578">
    <property type="component" value="Unassembled WGS sequence"/>
</dbReference>
<dbReference type="AlphaFoldDB" id="A0A1W0X3P0"/>
<sequence length="131" mass="14684">MTLKIPQFPTPVNLAVLFSTIRTLVMNTMLIARRGFATVKAAQAVPAAQQKESALVARSPASGHCAPAKQDFNVGLLYLNVGLESKYLRCQNWNAPSGRNINDQVPRLLKCPSHSTACLWRTFRHKWKKFY</sequence>
<accession>A0A1W0X3P0</accession>
<keyword evidence="2" id="KW-1185">Reference proteome</keyword>
<protein>
    <submittedName>
        <fullName evidence="1">Uncharacterized protein</fullName>
    </submittedName>
</protein>
<reference evidence="2" key="1">
    <citation type="submission" date="2017-01" db="EMBL/GenBank/DDBJ databases">
        <title>Comparative genomics of anhydrobiosis in the tardigrade Hypsibius dujardini.</title>
        <authorList>
            <person name="Yoshida Y."/>
            <person name="Koutsovoulos G."/>
            <person name="Laetsch D."/>
            <person name="Stevens L."/>
            <person name="Kumar S."/>
            <person name="Horikawa D."/>
            <person name="Ishino K."/>
            <person name="Komine S."/>
            <person name="Tomita M."/>
            <person name="Blaxter M."/>
            <person name="Arakawa K."/>
        </authorList>
    </citation>
    <scope>NUCLEOTIDE SEQUENCE [LARGE SCALE GENOMIC DNA]</scope>
    <source>
        <strain evidence="2">Z151</strain>
    </source>
</reference>
<evidence type="ECO:0000313" key="2">
    <source>
        <dbReference type="Proteomes" id="UP000192578"/>
    </source>
</evidence>
<gene>
    <name evidence="1" type="ORF">BV898_04014</name>
</gene>
<evidence type="ECO:0000313" key="1">
    <source>
        <dbReference type="EMBL" id="OQV22167.1"/>
    </source>
</evidence>
<dbReference type="EMBL" id="MTYJ01000019">
    <property type="protein sequence ID" value="OQV22167.1"/>
    <property type="molecule type" value="Genomic_DNA"/>
</dbReference>
<comment type="caution">
    <text evidence="1">The sequence shown here is derived from an EMBL/GenBank/DDBJ whole genome shotgun (WGS) entry which is preliminary data.</text>
</comment>
<proteinExistence type="predicted"/>
<organism evidence="1 2">
    <name type="scientific">Hypsibius exemplaris</name>
    <name type="common">Freshwater tardigrade</name>
    <dbReference type="NCBI Taxonomy" id="2072580"/>
    <lineage>
        <taxon>Eukaryota</taxon>
        <taxon>Metazoa</taxon>
        <taxon>Ecdysozoa</taxon>
        <taxon>Tardigrada</taxon>
        <taxon>Eutardigrada</taxon>
        <taxon>Parachela</taxon>
        <taxon>Hypsibioidea</taxon>
        <taxon>Hypsibiidae</taxon>
        <taxon>Hypsibius</taxon>
    </lineage>
</organism>